<dbReference type="Pfam" id="PF07690">
    <property type="entry name" value="MFS_1"/>
    <property type="match status" value="1"/>
</dbReference>
<feature type="transmembrane region" description="Helical" evidence="7">
    <location>
        <begin position="144"/>
        <end position="166"/>
    </location>
</feature>
<feature type="domain" description="Major facilitator superfamily (MFS) profile" evidence="8">
    <location>
        <begin position="1"/>
        <end position="400"/>
    </location>
</feature>
<dbReference type="PROSITE" id="PS50850">
    <property type="entry name" value="MFS"/>
    <property type="match status" value="1"/>
</dbReference>
<feature type="transmembrane region" description="Helical" evidence="7">
    <location>
        <begin position="311"/>
        <end position="334"/>
    </location>
</feature>
<keyword evidence="10" id="KW-1185">Reference proteome</keyword>
<organism evidence="9 10">
    <name type="scientific">Mucilaginibacter terrae</name>
    <dbReference type="NCBI Taxonomy" id="1955052"/>
    <lineage>
        <taxon>Bacteria</taxon>
        <taxon>Pseudomonadati</taxon>
        <taxon>Bacteroidota</taxon>
        <taxon>Sphingobacteriia</taxon>
        <taxon>Sphingobacteriales</taxon>
        <taxon>Sphingobacteriaceae</taxon>
        <taxon>Mucilaginibacter</taxon>
    </lineage>
</organism>
<dbReference type="EMBL" id="JAVLVU010000001">
    <property type="protein sequence ID" value="MDT3405495.1"/>
    <property type="molecule type" value="Genomic_DNA"/>
</dbReference>
<dbReference type="PANTHER" id="PTHR23517">
    <property type="entry name" value="RESISTANCE PROTEIN MDTM, PUTATIVE-RELATED-RELATED"/>
    <property type="match status" value="1"/>
</dbReference>
<evidence type="ECO:0000256" key="6">
    <source>
        <dbReference type="ARBA" id="ARBA00023136"/>
    </source>
</evidence>
<dbReference type="InterPro" id="IPR011701">
    <property type="entry name" value="MFS"/>
</dbReference>
<dbReference type="InterPro" id="IPR020846">
    <property type="entry name" value="MFS_dom"/>
</dbReference>
<gene>
    <name evidence="9" type="ORF">QE417_004567</name>
</gene>
<accession>A0ABU3H0F4</accession>
<sequence>MFNYTINLYKAAYSGLARSSWYLSLVLLVNRSGTMVLPFMTIYCTQHLHFTIAQAGIVMSMFGLGSLAGAFLGGKITDKYGFYDVQFGALLSGGLIFLILGFQQSLWSVCLTSFILSVCNDAFRPANSTAVAHYSTPETRTRSYSLNRLAVNLGWAVGGAVGGFIASVNYHLLFWVDGFTNIFSAFLLLKLMPRTGAVKKVLHKAQQAAVTASAYKDGVYLLFLVFTALFATCFFQFFTLQPVFFKTHWHYTERFIGMLMSINGLLIIAIEMVLVHKIDGRRHPLVYIPLGVLLMGFGFALTNLLPGTGFTGFMIIVFLTIGEIMSMPFMNAFWISRANESNTGQYAGLYSMAWSTAQIAAPALGSFLVDYNGYTFLWWALGVISIVSAGGFTVLYYNRFSRRTKPLQVNI</sequence>
<evidence type="ECO:0000256" key="1">
    <source>
        <dbReference type="ARBA" id="ARBA00004651"/>
    </source>
</evidence>
<feature type="transmembrane region" description="Helical" evidence="7">
    <location>
        <begin position="219"/>
        <end position="243"/>
    </location>
</feature>
<keyword evidence="6 7" id="KW-0472">Membrane</keyword>
<feature type="transmembrane region" description="Helical" evidence="7">
    <location>
        <begin position="52"/>
        <end position="73"/>
    </location>
</feature>
<protein>
    <submittedName>
        <fullName evidence="9">MFS family arabinose efflux permease</fullName>
    </submittedName>
</protein>
<evidence type="ECO:0000259" key="8">
    <source>
        <dbReference type="PROSITE" id="PS50850"/>
    </source>
</evidence>
<dbReference type="Gene3D" id="1.20.1250.20">
    <property type="entry name" value="MFS general substrate transporter like domains"/>
    <property type="match status" value="1"/>
</dbReference>
<comment type="subcellular location">
    <subcellularLocation>
        <location evidence="1">Cell membrane</location>
        <topology evidence="1">Multi-pass membrane protein</topology>
    </subcellularLocation>
</comment>
<evidence type="ECO:0000313" key="10">
    <source>
        <dbReference type="Proteomes" id="UP001258315"/>
    </source>
</evidence>
<feature type="transmembrane region" description="Helical" evidence="7">
    <location>
        <begin position="80"/>
        <end position="100"/>
    </location>
</feature>
<dbReference type="Proteomes" id="UP001258315">
    <property type="component" value="Unassembled WGS sequence"/>
</dbReference>
<keyword evidence="2" id="KW-0813">Transport</keyword>
<comment type="caution">
    <text evidence="9">The sequence shown here is derived from an EMBL/GenBank/DDBJ whole genome shotgun (WGS) entry which is preliminary data.</text>
</comment>
<feature type="transmembrane region" description="Helical" evidence="7">
    <location>
        <begin position="346"/>
        <end position="364"/>
    </location>
</feature>
<keyword evidence="3" id="KW-1003">Cell membrane</keyword>
<dbReference type="PANTHER" id="PTHR23517:SF2">
    <property type="entry name" value="MULTIDRUG RESISTANCE PROTEIN MDTH"/>
    <property type="match status" value="1"/>
</dbReference>
<evidence type="ECO:0000256" key="2">
    <source>
        <dbReference type="ARBA" id="ARBA00022448"/>
    </source>
</evidence>
<dbReference type="InterPro" id="IPR050171">
    <property type="entry name" value="MFS_Transporters"/>
</dbReference>
<feature type="transmembrane region" description="Helical" evidence="7">
    <location>
        <begin position="255"/>
        <end position="274"/>
    </location>
</feature>
<evidence type="ECO:0000256" key="4">
    <source>
        <dbReference type="ARBA" id="ARBA00022692"/>
    </source>
</evidence>
<dbReference type="RefSeq" id="WP_311954122.1">
    <property type="nucleotide sequence ID" value="NZ_JAVLVU010000001.1"/>
</dbReference>
<feature type="transmembrane region" description="Helical" evidence="7">
    <location>
        <begin position="286"/>
        <end position="305"/>
    </location>
</feature>
<reference evidence="10" key="1">
    <citation type="submission" date="2023-07" db="EMBL/GenBank/DDBJ databases">
        <title>Functional and genomic diversity of the sorghum phyllosphere microbiome.</title>
        <authorList>
            <person name="Shade A."/>
        </authorList>
    </citation>
    <scope>NUCLEOTIDE SEQUENCE [LARGE SCALE GENOMIC DNA]</scope>
    <source>
        <strain evidence="10">SORGH_AS_0422</strain>
    </source>
</reference>
<evidence type="ECO:0000256" key="7">
    <source>
        <dbReference type="SAM" id="Phobius"/>
    </source>
</evidence>
<evidence type="ECO:0000313" key="9">
    <source>
        <dbReference type="EMBL" id="MDT3405495.1"/>
    </source>
</evidence>
<feature type="transmembrane region" description="Helical" evidence="7">
    <location>
        <begin position="376"/>
        <end position="397"/>
    </location>
</feature>
<keyword evidence="5 7" id="KW-1133">Transmembrane helix</keyword>
<evidence type="ECO:0000256" key="5">
    <source>
        <dbReference type="ARBA" id="ARBA00022989"/>
    </source>
</evidence>
<keyword evidence="4 7" id="KW-0812">Transmembrane</keyword>
<name>A0ABU3H0F4_9SPHI</name>
<dbReference type="SUPFAM" id="SSF103473">
    <property type="entry name" value="MFS general substrate transporter"/>
    <property type="match status" value="1"/>
</dbReference>
<proteinExistence type="predicted"/>
<dbReference type="InterPro" id="IPR036259">
    <property type="entry name" value="MFS_trans_sf"/>
</dbReference>
<evidence type="ECO:0000256" key="3">
    <source>
        <dbReference type="ARBA" id="ARBA00022475"/>
    </source>
</evidence>
<feature type="transmembrane region" description="Helical" evidence="7">
    <location>
        <begin position="21"/>
        <end position="40"/>
    </location>
</feature>